<keyword evidence="1" id="KW-0812">Transmembrane</keyword>
<feature type="transmembrane region" description="Helical" evidence="1">
    <location>
        <begin position="20"/>
        <end position="38"/>
    </location>
</feature>
<sequence length="100" mass="11019">MVLDEVNTWLDVFGLRIGWAWRSVTHLFCTVVVVVVWANEAEAVGTLWQVSGRREQPPPLLGTQQHQQRPALISNAAAIGSRCSAAAQDQDDNQLLAPSR</sequence>
<dbReference type="EMBL" id="KZ805594">
    <property type="protein sequence ID" value="PVH93361.1"/>
    <property type="molecule type" value="Genomic_DNA"/>
</dbReference>
<organism evidence="2 3">
    <name type="scientific">Periconia macrospinosa</name>
    <dbReference type="NCBI Taxonomy" id="97972"/>
    <lineage>
        <taxon>Eukaryota</taxon>
        <taxon>Fungi</taxon>
        <taxon>Dikarya</taxon>
        <taxon>Ascomycota</taxon>
        <taxon>Pezizomycotina</taxon>
        <taxon>Dothideomycetes</taxon>
        <taxon>Pleosporomycetidae</taxon>
        <taxon>Pleosporales</taxon>
        <taxon>Massarineae</taxon>
        <taxon>Periconiaceae</taxon>
        <taxon>Periconia</taxon>
    </lineage>
</organism>
<reference evidence="2 3" key="1">
    <citation type="journal article" date="2018" name="Sci. Rep.">
        <title>Comparative genomics provides insights into the lifestyle and reveals functional heterogeneity of dark septate endophytic fungi.</title>
        <authorList>
            <person name="Knapp D.G."/>
            <person name="Nemeth J.B."/>
            <person name="Barry K."/>
            <person name="Hainaut M."/>
            <person name="Henrissat B."/>
            <person name="Johnson J."/>
            <person name="Kuo A."/>
            <person name="Lim J.H.P."/>
            <person name="Lipzen A."/>
            <person name="Nolan M."/>
            <person name="Ohm R.A."/>
            <person name="Tamas L."/>
            <person name="Grigoriev I.V."/>
            <person name="Spatafora J.W."/>
            <person name="Nagy L.G."/>
            <person name="Kovacs G.M."/>
        </authorList>
    </citation>
    <scope>NUCLEOTIDE SEQUENCE [LARGE SCALE GENOMIC DNA]</scope>
    <source>
        <strain evidence="2 3">DSE2036</strain>
    </source>
</reference>
<keyword evidence="1" id="KW-0472">Membrane</keyword>
<keyword evidence="1" id="KW-1133">Transmembrane helix</keyword>
<keyword evidence="3" id="KW-1185">Reference proteome</keyword>
<gene>
    <name evidence="2" type="ORF">DM02DRAFT_619317</name>
</gene>
<protein>
    <submittedName>
        <fullName evidence="2">Uncharacterized protein</fullName>
    </submittedName>
</protein>
<evidence type="ECO:0000313" key="3">
    <source>
        <dbReference type="Proteomes" id="UP000244855"/>
    </source>
</evidence>
<dbReference type="AlphaFoldDB" id="A0A2V1D5Q7"/>
<proteinExistence type="predicted"/>
<evidence type="ECO:0000313" key="2">
    <source>
        <dbReference type="EMBL" id="PVH93361.1"/>
    </source>
</evidence>
<name>A0A2V1D5Q7_9PLEO</name>
<dbReference type="Proteomes" id="UP000244855">
    <property type="component" value="Unassembled WGS sequence"/>
</dbReference>
<accession>A0A2V1D5Q7</accession>
<evidence type="ECO:0000256" key="1">
    <source>
        <dbReference type="SAM" id="Phobius"/>
    </source>
</evidence>